<feature type="domain" description="Peptidoglycan beta-N-acetylmuramidase NamZ N-terminal" evidence="1">
    <location>
        <begin position="23"/>
        <end position="223"/>
    </location>
</feature>
<evidence type="ECO:0000313" key="4">
    <source>
        <dbReference type="Proteomes" id="UP000006055"/>
    </source>
</evidence>
<keyword evidence="4" id="KW-1185">Reference proteome</keyword>
<evidence type="ECO:0000259" key="2">
    <source>
        <dbReference type="Pfam" id="PF20732"/>
    </source>
</evidence>
<dbReference type="EMBL" id="CP003360">
    <property type="protein sequence ID" value="AFM23828.1"/>
    <property type="molecule type" value="Genomic_DNA"/>
</dbReference>
<accession>I4C2N7</accession>
<feature type="domain" description="Peptidoglycan beta-N-acetylmuramidase NamZ C-terminal" evidence="2">
    <location>
        <begin position="228"/>
        <end position="388"/>
    </location>
</feature>
<gene>
    <name evidence="3" type="ordered locus">Desti_1114</name>
</gene>
<dbReference type="InterPro" id="IPR048503">
    <property type="entry name" value="NamZ_C"/>
</dbReference>
<protein>
    <recommendedName>
        <fullName evidence="5">DUF1343 domain-containing protein</fullName>
    </recommendedName>
</protein>
<dbReference type="HOGENOM" id="CLU_033227_1_0_7"/>
<organism evidence="3 4">
    <name type="scientific">Desulfomonile tiedjei (strain ATCC 49306 / DSM 6799 / DCB-1)</name>
    <dbReference type="NCBI Taxonomy" id="706587"/>
    <lineage>
        <taxon>Bacteria</taxon>
        <taxon>Pseudomonadati</taxon>
        <taxon>Thermodesulfobacteriota</taxon>
        <taxon>Desulfomonilia</taxon>
        <taxon>Desulfomonilales</taxon>
        <taxon>Desulfomonilaceae</taxon>
        <taxon>Desulfomonile</taxon>
    </lineage>
</organism>
<dbReference type="PANTHER" id="PTHR42915:SF1">
    <property type="entry name" value="PEPTIDOGLYCAN BETA-N-ACETYLMURAMIDASE NAMZ"/>
    <property type="match status" value="1"/>
</dbReference>
<proteinExistence type="predicted"/>
<dbReference type="eggNOG" id="COG3876">
    <property type="taxonomic scope" value="Bacteria"/>
</dbReference>
<evidence type="ECO:0000259" key="1">
    <source>
        <dbReference type="Pfam" id="PF07075"/>
    </source>
</evidence>
<dbReference type="Proteomes" id="UP000006055">
    <property type="component" value="Chromosome"/>
</dbReference>
<sequence length="390" mass="44053">MVITGLERILREPQVLSRAGRLGLLYNYASVNTRFESSADLIAARFPGRLRTLFGPQHGVGGTEQDNMRETGHGMHPYLNIPVYSLYSETRIPRPDMLESVDTVLVDIQDVGTRVYTFATTVLNLMHACAETGKAVFILDRPNPIDGKDVEGNILNPAFASFVGPFPIPMRHGMTLGELMALYHAELDIGCELEIITLGGWNPNTYFEDTGLPWILPSPNMPLVETAVVYPGQVILEGTNLSEGRGTTRPFEIWGAPFIEPGHVTNLLEKNCITGAVLRETDFKPTFNKWAGQHCRGYQIHVTDRELFRPFRATLAFISALLKLYPEEFRWSEPPYEYVSDKLPVDVILGDDRLRLDLEQGRSIEDLEHSWSEDLDKFLSLRSRFLLYPR</sequence>
<dbReference type="STRING" id="706587.Desti_1114"/>
<dbReference type="PIRSF" id="PIRSF016719">
    <property type="entry name" value="UCP016719"/>
    <property type="match status" value="1"/>
</dbReference>
<dbReference type="AlphaFoldDB" id="I4C2N7"/>
<dbReference type="RefSeq" id="WP_014808981.1">
    <property type="nucleotide sequence ID" value="NC_018025.1"/>
</dbReference>
<evidence type="ECO:0000313" key="3">
    <source>
        <dbReference type="EMBL" id="AFM23828.1"/>
    </source>
</evidence>
<dbReference type="Gene3D" id="3.40.50.12170">
    <property type="entry name" value="Uncharacterised protein PF07075, DUF1343"/>
    <property type="match status" value="1"/>
</dbReference>
<dbReference type="InterPro" id="IPR048502">
    <property type="entry name" value="NamZ_N"/>
</dbReference>
<name>I4C2N7_DESTA</name>
<dbReference type="KEGG" id="dti:Desti_1114"/>
<dbReference type="Gene3D" id="3.90.1150.140">
    <property type="match status" value="1"/>
</dbReference>
<dbReference type="PATRIC" id="fig|706587.4.peg.1271"/>
<dbReference type="OrthoDB" id="5705574at2"/>
<dbReference type="GO" id="GO:0033922">
    <property type="term" value="F:peptidoglycan beta-N-acetylmuramidase activity"/>
    <property type="evidence" value="ECO:0007669"/>
    <property type="project" value="InterPro"/>
</dbReference>
<dbReference type="PANTHER" id="PTHR42915">
    <property type="entry name" value="HYPOTHETICAL 460 KDA PROTEIN IN FEUA-SIGW INTERGENIC REGION [PRECURSOR]"/>
    <property type="match status" value="1"/>
</dbReference>
<dbReference type="InterPro" id="IPR008302">
    <property type="entry name" value="NamZ"/>
</dbReference>
<dbReference type="Pfam" id="PF07075">
    <property type="entry name" value="NamZ_N"/>
    <property type="match status" value="1"/>
</dbReference>
<dbReference type="Pfam" id="PF20732">
    <property type="entry name" value="NamZ_C"/>
    <property type="match status" value="1"/>
</dbReference>
<evidence type="ECO:0008006" key="5">
    <source>
        <dbReference type="Google" id="ProtNLM"/>
    </source>
</evidence>
<reference evidence="4" key="1">
    <citation type="submission" date="2012-06" db="EMBL/GenBank/DDBJ databases">
        <title>Complete sequence of chromosome of Desulfomonile tiedjei DSM 6799.</title>
        <authorList>
            <person name="Lucas S."/>
            <person name="Copeland A."/>
            <person name="Lapidus A."/>
            <person name="Glavina del Rio T."/>
            <person name="Dalin E."/>
            <person name="Tice H."/>
            <person name="Bruce D."/>
            <person name="Goodwin L."/>
            <person name="Pitluck S."/>
            <person name="Peters L."/>
            <person name="Ovchinnikova G."/>
            <person name="Zeytun A."/>
            <person name="Lu M."/>
            <person name="Kyrpides N."/>
            <person name="Mavromatis K."/>
            <person name="Ivanova N."/>
            <person name="Brettin T."/>
            <person name="Detter J.C."/>
            <person name="Han C."/>
            <person name="Larimer F."/>
            <person name="Land M."/>
            <person name="Hauser L."/>
            <person name="Markowitz V."/>
            <person name="Cheng J.-F."/>
            <person name="Hugenholtz P."/>
            <person name="Woyke T."/>
            <person name="Wu D."/>
            <person name="Spring S."/>
            <person name="Schroeder M."/>
            <person name="Brambilla E."/>
            <person name="Klenk H.-P."/>
            <person name="Eisen J.A."/>
        </authorList>
    </citation>
    <scope>NUCLEOTIDE SEQUENCE [LARGE SCALE GENOMIC DNA]</scope>
    <source>
        <strain evidence="4">ATCC 49306 / DSM 6799 / DCB-1</strain>
    </source>
</reference>